<dbReference type="Proteomes" id="UP000657177">
    <property type="component" value="Unassembled WGS sequence"/>
</dbReference>
<accession>A0A8J6LSH9</accession>
<dbReference type="AlphaFoldDB" id="A0A8J6LSH9"/>
<dbReference type="EMBL" id="JAAKDE010000013">
    <property type="protein sequence ID" value="MBA2133247.1"/>
    <property type="molecule type" value="Genomic_DNA"/>
</dbReference>
<evidence type="ECO:0000259" key="1">
    <source>
        <dbReference type="Pfam" id="PF01966"/>
    </source>
</evidence>
<reference evidence="2" key="1">
    <citation type="submission" date="2020-06" db="EMBL/GenBank/DDBJ databases">
        <title>Novel chitinolytic bacterium.</title>
        <authorList>
            <person name="Ungkulpasvich U."/>
            <person name="Kosugi A."/>
            <person name="Uke A."/>
        </authorList>
    </citation>
    <scope>NUCLEOTIDE SEQUENCE</scope>
    <source>
        <strain evidence="2">UUS1-1</strain>
    </source>
</reference>
<keyword evidence="3" id="KW-1185">Reference proteome</keyword>
<proteinExistence type="predicted"/>
<dbReference type="SUPFAM" id="SSF109604">
    <property type="entry name" value="HD-domain/PDEase-like"/>
    <property type="match status" value="1"/>
</dbReference>
<gene>
    <name evidence="2" type="ORF">G5B42_06795</name>
</gene>
<sequence>MAAWRRAIDLFRRKLNKTDRQFVESYLDEAGLFLFNQMSYADQKHAVTVARYLLSEKVDTSKANLSLLIQGALLHDVGKVKGEISWWNRIQVGLIRRFLPSLRVKWAKRGEAGLSHALYVDLHHPDRGAYMAQSLGIDPSVVSLIKHHHDETGEPASIELALLRSADAKN</sequence>
<evidence type="ECO:0000313" key="2">
    <source>
        <dbReference type="EMBL" id="MBA2133247.1"/>
    </source>
</evidence>
<dbReference type="RefSeq" id="WP_181339704.1">
    <property type="nucleotide sequence ID" value="NZ_JAAKDE010000013.1"/>
</dbReference>
<organism evidence="2 3">
    <name type="scientific">Capillibacterium thermochitinicola</name>
    <dbReference type="NCBI Taxonomy" id="2699427"/>
    <lineage>
        <taxon>Bacteria</taxon>
        <taxon>Bacillati</taxon>
        <taxon>Bacillota</taxon>
        <taxon>Capillibacterium</taxon>
    </lineage>
</organism>
<dbReference type="InterPro" id="IPR003607">
    <property type="entry name" value="HD/PDEase_dom"/>
</dbReference>
<dbReference type="Pfam" id="PF01966">
    <property type="entry name" value="HD"/>
    <property type="match status" value="1"/>
</dbReference>
<dbReference type="NCBIfam" id="TIGR00277">
    <property type="entry name" value="HDIG"/>
    <property type="match status" value="1"/>
</dbReference>
<evidence type="ECO:0000313" key="3">
    <source>
        <dbReference type="Proteomes" id="UP000657177"/>
    </source>
</evidence>
<name>A0A8J6LSH9_9FIRM</name>
<dbReference type="Gene3D" id="1.10.3210.10">
    <property type="entry name" value="Hypothetical protein af1432"/>
    <property type="match status" value="1"/>
</dbReference>
<dbReference type="InterPro" id="IPR006674">
    <property type="entry name" value="HD_domain"/>
</dbReference>
<protein>
    <submittedName>
        <fullName evidence="2">HDIG domain-containing protein</fullName>
    </submittedName>
</protein>
<dbReference type="InterPro" id="IPR006675">
    <property type="entry name" value="HDIG_dom"/>
</dbReference>
<feature type="domain" description="HD" evidence="1">
    <location>
        <begin position="44"/>
        <end position="168"/>
    </location>
</feature>
<dbReference type="CDD" id="cd00077">
    <property type="entry name" value="HDc"/>
    <property type="match status" value="1"/>
</dbReference>
<comment type="caution">
    <text evidence="2">The sequence shown here is derived from an EMBL/GenBank/DDBJ whole genome shotgun (WGS) entry which is preliminary data.</text>
</comment>